<dbReference type="EMBL" id="CAJMWY010004370">
    <property type="protein sequence ID" value="CAE6529464.1"/>
    <property type="molecule type" value="Genomic_DNA"/>
</dbReference>
<keyword evidence="4" id="KW-0812">Transmembrane</keyword>
<evidence type="ECO:0000313" key="7">
    <source>
        <dbReference type="Proteomes" id="UP000663861"/>
    </source>
</evidence>
<sequence length="979" mass="109812">MWKFLLSMPTPMFMTAIASITVPVPTPAGKLVLLVNANLSVTGPLMHTWVVRVGEKRLKEEGMEAFNKFDKEISGVDAALRLLGSTMQLFGSSVGVLHAIYRLRKSLMRLQFHVRENAARLYEGFIEPSEKREIQDIKPDMKANGHINPPRSWKAPAVPKNSNEAKEKRYQDIHGSMDQVGDNLERFMERINEISGFHDELINQTFAAFSGELKHRAAVLRRLKYRPNTAFKERINKLSVVFGQHLEGMREALKSFQKNSIPVIQLSQERRGLGLQGLSAVATFFSGINATAIQYQLNEPPTLLRSAVNGLLITSLACSAASAVVYFCTYISPWLKDAQVTITIICTGRISKFSSPSKYTPGFIAHILQYTPLIYLCISVSTFMVGLSVFTFSSNQDTIVSIVITIYTGLLFLEFAIFGVWMLLEYLAFTRTGGAEWFLQYNCTRLLLGIWNHTIGRMKAYIKPQTAAMSDYPMRESSSATERGAQLNDQPVGIPVQLQVPSNNRRVSETGMQILQAVWRYQKLKKVKTFLKQYPPGTWRQSSTFTAHTDRYVHIEKMELLTAVPHHNGLVKHLAFSPDQKLLATCGWDGMAVISSIDQTMTSKSILKHVENIETSTQSQAHYMQLFGRPIAGETCVREIAWSPDGKMVATRTRKAVRVWSTKDGTLLNTIIANKSSTMESLAWSWKVQVMKTLVNGGRNPSHMTDNQKLKTKIIEDSQTLVVMGYTYKDNEAGYTQLRGTQVNKEIPIKDTIVISMATVNDCSILDANESSGRSASNNSGTPIVNPSMNLMVNEYIFIGVGMDTKGNLNLEAEKFLFLFNFQSEETTNLFLQGEHLWRIRIFPGAAVSEGQMTSMYAAPPKVPFIYVQVKSHKSHVFPDSDIFIWNRETGLLIFTIQPKNDEHIKFFTCNKLACPNFMCVSGTVDGLLSVWTSGDVEEQAHTEHDDDTPYWVLQDREPVSSPGPGSLLPEQESGGYIR</sequence>
<protein>
    <submittedName>
        <fullName evidence="6">Uncharacterized protein</fullName>
    </submittedName>
</protein>
<gene>
    <name evidence="6" type="ORF">RDB_LOCUS171347</name>
</gene>
<feature type="region of interest" description="Disordered" evidence="3">
    <location>
        <begin position="140"/>
        <end position="166"/>
    </location>
</feature>
<dbReference type="PANTHER" id="PTHR19848:SF8">
    <property type="entry name" value="F-BOX AND WD REPEAT DOMAIN CONTAINING 7"/>
    <property type="match status" value="1"/>
</dbReference>
<name>A0A8H3DGA0_9AGAM</name>
<keyword evidence="5" id="KW-0732">Signal</keyword>
<dbReference type="InterPro" id="IPR001680">
    <property type="entry name" value="WD40_rpt"/>
</dbReference>
<evidence type="ECO:0000313" key="6">
    <source>
        <dbReference type="EMBL" id="CAE6529464.1"/>
    </source>
</evidence>
<feature type="transmembrane region" description="Helical" evidence="4">
    <location>
        <begin position="399"/>
        <end position="424"/>
    </location>
</feature>
<keyword evidence="2" id="KW-0677">Repeat</keyword>
<dbReference type="SMART" id="SM00320">
    <property type="entry name" value="WD40"/>
    <property type="match status" value="3"/>
</dbReference>
<accession>A0A8H3DGA0</accession>
<dbReference type="InterPro" id="IPR015943">
    <property type="entry name" value="WD40/YVTN_repeat-like_dom_sf"/>
</dbReference>
<reference evidence="6" key="1">
    <citation type="submission" date="2021-01" db="EMBL/GenBank/DDBJ databases">
        <authorList>
            <person name="Kaushik A."/>
        </authorList>
    </citation>
    <scope>NUCLEOTIDE SEQUENCE</scope>
    <source>
        <strain evidence="6">AG4-RS23</strain>
    </source>
</reference>
<dbReference type="Gene3D" id="2.130.10.10">
    <property type="entry name" value="YVTN repeat-like/Quinoprotein amine dehydrogenase"/>
    <property type="match status" value="1"/>
</dbReference>
<feature type="transmembrane region" description="Helical" evidence="4">
    <location>
        <begin position="373"/>
        <end position="393"/>
    </location>
</feature>
<dbReference type="Proteomes" id="UP000663861">
    <property type="component" value="Unassembled WGS sequence"/>
</dbReference>
<keyword evidence="1" id="KW-0853">WD repeat</keyword>
<keyword evidence="4" id="KW-1133">Transmembrane helix</keyword>
<evidence type="ECO:0000256" key="4">
    <source>
        <dbReference type="SAM" id="Phobius"/>
    </source>
</evidence>
<evidence type="ECO:0000256" key="5">
    <source>
        <dbReference type="SAM" id="SignalP"/>
    </source>
</evidence>
<dbReference type="SUPFAM" id="SSF50978">
    <property type="entry name" value="WD40 repeat-like"/>
    <property type="match status" value="1"/>
</dbReference>
<evidence type="ECO:0000256" key="2">
    <source>
        <dbReference type="ARBA" id="ARBA00022737"/>
    </source>
</evidence>
<feature type="chain" id="PRO_5034486549" evidence="5">
    <location>
        <begin position="19"/>
        <end position="979"/>
    </location>
</feature>
<keyword evidence="4" id="KW-0472">Membrane</keyword>
<dbReference type="Pfam" id="PF00400">
    <property type="entry name" value="WD40"/>
    <property type="match status" value="1"/>
</dbReference>
<comment type="caution">
    <text evidence="6">The sequence shown here is derived from an EMBL/GenBank/DDBJ whole genome shotgun (WGS) entry which is preliminary data.</text>
</comment>
<evidence type="ECO:0000256" key="3">
    <source>
        <dbReference type="SAM" id="MobiDB-lite"/>
    </source>
</evidence>
<evidence type="ECO:0000256" key="1">
    <source>
        <dbReference type="ARBA" id="ARBA00022574"/>
    </source>
</evidence>
<feature type="region of interest" description="Disordered" evidence="3">
    <location>
        <begin position="939"/>
        <end position="979"/>
    </location>
</feature>
<feature type="signal peptide" evidence="5">
    <location>
        <begin position="1"/>
        <end position="18"/>
    </location>
</feature>
<proteinExistence type="predicted"/>
<dbReference type="PANTHER" id="PTHR19848">
    <property type="entry name" value="WD40 REPEAT PROTEIN"/>
    <property type="match status" value="1"/>
</dbReference>
<dbReference type="InterPro" id="IPR036322">
    <property type="entry name" value="WD40_repeat_dom_sf"/>
</dbReference>
<feature type="compositionally biased region" description="Low complexity" evidence="3">
    <location>
        <begin position="961"/>
        <end position="970"/>
    </location>
</feature>
<organism evidence="6 7">
    <name type="scientific">Rhizoctonia solani</name>
    <dbReference type="NCBI Taxonomy" id="456999"/>
    <lineage>
        <taxon>Eukaryota</taxon>
        <taxon>Fungi</taxon>
        <taxon>Dikarya</taxon>
        <taxon>Basidiomycota</taxon>
        <taxon>Agaricomycotina</taxon>
        <taxon>Agaricomycetes</taxon>
        <taxon>Cantharellales</taxon>
        <taxon>Ceratobasidiaceae</taxon>
        <taxon>Rhizoctonia</taxon>
    </lineage>
</organism>
<dbReference type="AlphaFoldDB" id="A0A8H3DGA0"/>